<gene>
    <name evidence="3" type="ORF">E5K02_20325</name>
</gene>
<evidence type="ECO:0000259" key="2">
    <source>
        <dbReference type="Pfam" id="PF18862"/>
    </source>
</evidence>
<accession>A0A4Z0Q1P6</accession>
<proteinExistence type="predicted"/>
<feature type="domain" description="Apea-like HEPN" evidence="1">
    <location>
        <begin position="315"/>
        <end position="446"/>
    </location>
</feature>
<evidence type="ECO:0000259" key="1">
    <source>
        <dbReference type="Pfam" id="PF18739"/>
    </source>
</evidence>
<dbReference type="InterPro" id="IPR041229">
    <property type="entry name" value="HEPN_Apea"/>
</dbReference>
<evidence type="ECO:0000313" key="4">
    <source>
        <dbReference type="Proteomes" id="UP000298471"/>
    </source>
</evidence>
<dbReference type="EMBL" id="SRMB01000004">
    <property type="protein sequence ID" value="TGE23534.1"/>
    <property type="molecule type" value="Genomic_DNA"/>
</dbReference>
<sequence length="482" mass="57145">MNRKSLYSGNWFIPGSEKRYPGILKEHKKRKMFTLTIYSNEYIDGSPVSMDFSKQKSNPTIILGDTSDPVTLYKCVYRGTKYISDILHEITYQVHFVFELVHFNSKEDIIIKSARIKIPFLTSWYDGYLSHPTVEDKAIESTVESVAVKDGLDIFFINKILENKKFLSEYYRKYIEFRYSKNTLFDDAMSDWFKFARLMELATSKAIPFDLLWFTINIKNTSKARMDFVSNNEIDCLVKSYVFGSYDGTEKEWIHQNAMIFSNWKVSKDSLNKIIISWFNNEKFYPIYDYYIESNTWPINSDFALSNVMYNNKFLNLIQGLESYHYQLNDQYNADNKAFVQNRQMVYNSIDKPLRIWLNNNLKFPKDFKLQDRLDKLIIRYEKILSFLFDSNAQWLRFFPEDAKNFRHRLSHGNLKETYQGDYLSDLFCAAQLLLCLCILESLGMDDIRTINALRYNVEVGRTIYQIRNSYQKRVDGSQDEL</sequence>
<evidence type="ECO:0000313" key="3">
    <source>
        <dbReference type="EMBL" id="TGE23534.1"/>
    </source>
</evidence>
<reference evidence="3 4" key="1">
    <citation type="submission" date="2019-04" db="EMBL/GenBank/DDBJ databases">
        <authorList>
            <person name="Feng G."/>
            <person name="Zhang J."/>
            <person name="Zhu H."/>
        </authorList>
    </citation>
    <scope>NUCLEOTIDE SEQUENCE [LARGE SCALE GENOMIC DNA]</scope>
    <source>
        <strain evidence="3 4">9PBR-1</strain>
    </source>
</reference>
<dbReference type="Proteomes" id="UP000298471">
    <property type="component" value="Unassembled WGS sequence"/>
</dbReference>
<dbReference type="Pfam" id="PF18862">
    <property type="entry name" value="ApeA_NTD1"/>
    <property type="match status" value="1"/>
</dbReference>
<feature type="domain" description="ApeA N-terminal" evidence="2">
    <location>
        <begin position="7"/>
        <end position="278"/>
    </location>
</feature>
<dbReference type="RefSeq" id="WP_135397332.1">
    <property type="nucleotide sequence ID" value="NZ_SRMB01000004.1"/>
</dbReference>
<dbReference type="AlphaFoldDB" id="A0A4Z0Q1P6"/>
<comment type="caution">
    <text evidence="3">The sequence shown here is derived from an EMBL/GenBank/DDBJ whole genome shotgun (WGS) entry which is preliminary data.</text>
</comment>
<dbReference type="OrthoDB" id="1351641at2"/>
<dbReference type="InterPro" id="IPR041223">
    <property type="entry name" value="ApeA_NTD"/>
</dbReference>
<protein>
    <submittedName>
        <fullName evidence="3">Uncharacterized protein</fullName>
    </submittedName>
</protein>
<dbReference type="Pfam" id="PF18739">
    <property type="entry name" value="HEPN_Apea"/>
    <property type="match status" value="1"/>
</dbReference>
<name>A0A4Z0Q1P6_9BACT</name>
<keyword evidence="4" id="KW-1185">Reference proteome</keyword>
<organism evidence="3 4">
    <name type="scientific">Hymenobacter metallicola</name>
    <dbReference type="NCBI Taxonomy" id="2563114"/>
    <lineage>
        <taxon>Bacteria</taxon>
        <taxon>Pseudomonadati</taxon>
        <taxon>Bacteroidota</taxon>
        <taxon>Cytophagia</taxon>
        <taxon>Cytophagales</taxon>
        <taxon>Hymenobacteraceae</taxon>
        <taxon>Hymenobacter</taxon>
    </lineage>
</organism>